<organism evidence="1 2">
    <name type="scientific">Acaulospora colombiana</name>
    <dbReference type="NCBI Taxonomy" id="27376"/>
    <lineage>
        <taxon>Eukaryota</taxon>
        <taxon>Fungi</taxon>
        <taxon>Fungi incertae sedis</taxon>
        <taxon>Mucoromycota</taxon>
        <taxon>Glomeromycotina</taxon>
        <taxon>Glomeromycetes</taxon>
        <taxon>Diversisporales</taxon>
        <taxon>Acaulosporaceae</taxon>
        <taxon>Acaulospora</taxon>
    </lineage>
</organism>
<gene>
    <name evidence="1" type="ORF">ACOLOM_LOCUS3682</name>
</gene>
<name>A0ACA9LFL7_9GLOM</name>
<evidence type="ECO:0000313" key="2">
    <source>
        <dbReference type="Proteomes" id="UP000789525"/>
    </source>
</evidence>
<dbReference type="EMBL" id="CAJVPT010005581">
    <property type="protein sequence ID" value="CAG8521594.1"/>
    <property type="molecule type" value="Genomic_DNA"/>
</dbReference>
<protein>
    <submittedName>
        <fullName evidence="1">4473_t:CDS:1</fullName>
    </submittedName>
</protein>
<dbReference type="Proteomes" id="UP000789525">
    <property type="component" value="Unassembled WGS sequence"/>
</dbReference>
<accession>A0ACA9LFL7</accession>
<sequence>MAHLLDHALESDNDSLRDSRGSSNNGYYDSTDASATSDEIAYQQFLSILSMDPIIIKRLREMGPEYFGNRESAFAELQIKALGRPDSTPQSFYVHREYLVSQSRYFVKLFKMLKNDNSPINIEIPSPETFEPLLEYLYTGNGDKWYDTITLENYEEVYENIKYLGLKLDVKKIWLDFYNSQVGISE</sequence>
<comment type="caution">
    <text evidence="1">The sequence shown here is derived from an EMBL/GenBank/DDBJ whole genome shotgun (WGS) entry which is preliminary data.</text>
</comment>
<proteinExistence type="predicted"/>
<keyword evidence="2" id="KW-1185">Reference proteome</keyword>
<evidence type="ECO:0000313" key="1">
    <source>
        <dbReference type="EMBL" id="CAG8521594.1"/>
    </source>
</evidence>
<reference evidence="1" key="1">
    <citation type="submission" date="2021-06" db="EMBL/GenBank/DDBJ databases">
        <authorList>
            <person name="Kallberg Y."/>
            <person name="Tangrot J."/>
            <person name="Rosling A."/>
        </authorList>
    </citation>
    <scope>NUCLEOTIDE SEQUENCE</scope>
    <source>
        <strain evidence="1">CL356</strain>
    </source>
</reference>